<dbReference type="Pfam" id="PF00248">
    <property type="entry name" value="Aldo_ket_red"/>
    <property type="match status" value="1"/>
</dbReference>
<feature type="active site" description="Proton donor" evidence="4">
    <location>
        <position position="54"/>
    </location>
</feature>
<feature type="domain" description="NADP-dependent oxidoreductase" evidence="7">
    <location>
        <begin position="21"/>
        <end position="259"/>
    </location>
</feature>
<evidence type="ECO:0000313" key="9">
    <source>
        <dbReference type="Proteomes" id="UP000198546"/>
    </source>
</evidence>
<feature type="binding site" evidence="5">
    <location>
        <position position="110"/>
    </location>
    <ligand>
        <name>substrate</name>
    </ligand>
</feature>
<comment type="similarity">
    <text evidence="1">Belongs to the aldo/keto reductase family.</text>
</comment>
<keyword evidence="3" id="KW-0560">Oxidoreductase</keyword>
<dbReference type="EMBL" id="LT629688">
    <property type="protein sequence ID" value="SDD30045.1"/>
    <property type="molecule type" value="Genomic_DNA"/>
</dbReference>
<dbReference type="PIRSF" id="PIRSF000097">
    <property type="entry name" value="AKR"/>
    <property type="match status" value="1"/>
</dbReference>
<dbReference type="InterPro" id="IPR018170">
    <property type="entry name" value="Aldo/ket_reductase_CS"/>
</dbReference>
<dbReference type="FunFam" id="3.20.20.100:FF:000002">
    <property type="entry name" value="2,5-diketo-D-gluconic acid reductase A"/>
    <property type="match status" value="1"/>
</dbReference>
<feature type="site" description="Lowers pKa of active site Tyr" evidence="6">
    <location>
        <position position="79"/>
    </location>
</feature>
<protein>
    <submittedName>
        <fullName evidence="8">Aldo/keto reductase</fullName>
    </submittedName>
</protein>
<evidence type="ECO:0000259" key="7">
    <source>
        <dbReference type="Pfam" id="PF00248"/>
    </source>
</evidence>
<proteinExistence type="inferred from homology"/>
<dbReference type="InterPro" id="IPR036812">
    <property type="entry name" value="NAD(P)_OxRdtase_dom_sf"/>
</dbReference>
<dbReference type="STRING" id="675864.SAMN04489747_0653"/>
<dbReference type="PROSITE" id="PS00798">
    <property type="entry name" value="ALDOKETO_REDUCTASE_1"/>
    <property type="match status" value="1"/>
</dbReference>
<evidence type="ECO:0000313" key="8">
    <source>
        <dbReference type="EMBL" id="SDD30045.1"/>
    </source>
</evidence>
<evidence type="ECO:0000256" key="5">
    <source>
        <dbReference type="PIRSR" id="PIRSR000097-2"/>
    </source>
</evidence>
<dbReference type="InterPro" id="IPR020471">
    <property type="entry name" value="AKR"/>
</dbReference>
<evidence type="ECO:0000256" key="2">
    <source>
        <dbReference type="ARBA" id="ARBA00022857"/>
    </source>
</evidence>
<sequence>MTSNHYAEPSVALGEHRMPLLGFGTWQIDDSAATEATSTALELGYRHIDTATGYGNEAGIGKALAAAGLPRDEVFVTTKLPPENVGRERQTIEESLSKLGLDHVDLWLVHWPPNKQASPEVWEEVVKAQADGLATSIGVSNYSLDQIDELVSATGVTPAVNQIRWSPSIYDPAVQQGLSERGVVLEGYSPFRASDLEDPTLVSIAEAHEATAAQVIVAWHVAHEFVVIPKSARRERIESNAAGARIELSADEVARIDGLAS</sequence>
<dbReference type="Proteomes" id="UP000198546">
    <property type="component" value="Chromosome i"/>
</dbReference>
<dbReference type="AlphaFoldDB" id="A0A1G6TNY2"/>
<evidence type="ECO:0000256" key="1">
    <source>
        <dbReference type="ARBA" id="ARBA00007905"/>
    </source>
</evidence>
<name>A0A1G6TNY2_9ACTN</name>
<organism evidence="8 9">
    <name type="scientific">Auraticoccus monumenti</name>
    <dbReference type="NCBI Taxonomy" id="675864"/>
    <lineage>
        <taxon>Bacteria</taxon>
        <taxon>Bacillati</taxon>
        <taxon>Actinomycetota</taxon>
        <taxon>Actinomycetes</taxon>
        <taxon>Propionibacteriales</taxon>
        <taxon>Propionibacteriaceae</taxon>
        <taxon>Auraticoccus</taxon>
    </lineage>
</organism>
<dbReference type="PANTHER" id="PTHR43827">
    <property type="entry name" value="2,5-DIKETO-D-GLUCONIC ACID REDUCTASE"/>
    <property type="match status" value="1"/>
</dbReference>
<evidence type="ECO:0000256" key="6">
    <source>
        <dbReference type="PIRSR" id="PIRSR000097-3"/>
    </source>
</evidence>
<keyword evidence="2" id="KW-0521">NADP</keyword>
<dbReference type="SUPFAM" id="SSF51430">
    <property type="entry name" value="NAD(P)-linked oxidoreductase"/>
    <property type="match status" value="1"/>
</dbReference>
<dbReference type="RefSeq" id="WP_090590590.1">
    <property type="nucleotide sequence ID" value="NZ_LT629688.1"/>
</dbReference>
<dbReference type="GO" id="GO:0016616">
    <property type="term" value="F:oxidoreductase activity, acting on the CH-OH group of donors, NAD or NADP as acceptor"/>
    <property type="evidence" value="ECO:0007669"/>
    <property type="project" value="UniProtKB-ARBA"/>
</dbReference>
<evidence type="ECO:0000256" key="4">
    <source>
        <dbReference type="PIRSR" id="PIRSR000097-1"/>
    </source>
</evidence>
<dbReference type="Gene3D" id="3.20.20.100">
    <property type="entry name" value="NADP-dependent oxidoreductase domain"/>
    <property type="match status" value="1"/>
</dbReference>
<gene>
    <name evidence="8" type="ORF">SAMN04489747_0653</name>
</gene>
<dbReference type="CDD" id="cd19071">
    <property type="entry name" value="AKR_AKR1-5-like"/>
    <property type="match status" value="1"/>
</dbReference>
<dbReference type="InterPro" id="IPR023210">
    <property type="entry name" value="NADP_OxRdtase_dom"/>
</dbReference>
<dbReference type="PANTHER" id="PTHR43827:SF3">
    <property type="entry name" value="NADP-DEPENDENT OXIDOREDUCTASE DOMAIN-CONTAINING PROTEIN"/>
    <property type="match status" value="1"/>
</dbReference>
<dbReference type="PRINTS" id="PR00069">
    <property type="entry name" value="ALDKETRDTASE"/>
</dbReference>
<keyword evidence="9" id="KW-1185">Reference proteome</keyword>
<dbReference type="OrthoDB" id="9804790at2"/>
<evidence type="ECO:0000256" key="3">
    <source>
        <dbReference type="ARBA" id="ARBA00023002"/>
    </source>
</evidence>
<reference evidence="8 9" key="1">
    <citation type="submission" date="2016-10" db="EMBL/GenBank/DDBJ databases">
        <authorList>
            <person name="de Groot N.N."/>
        </authorList>
    </citation>
    <scope>NUCLEOTIDE SEQUENCE [LARGE SCALE GENOMIC DNA]</scope>
    <source>
        <strain evidence="8 9">MON 2.2</strain>
    </source>
</reference>
<accession>A0A1G6TNY2</accession>